<feature type="compositionally biased region" description="Basic and acidic residues" evidence="1">
    <location>
        <begin position="60"/>
        <end position="74"/>
    </location>
</feature>
<evidence type="ECO:0008006" key="4">
    <source>
        <dbReference type="Google" id="ProtNLM"/>
    </source>
</evidence>
<feature type="compositionally biased region" description="Acidic residues" evidence="1">
    <location>
        <begin position="96"/>
        <end position="107"/>
    </location>
</feature>
<organism evidence="2 3">
    <name type="scientific">Gordonia phage Kabluna</name>
    <dbReference type="NCBI Taxonomy" id="2041511"/>
    <lineage>
        <taxon>Viruses</taxon>
        <taxon>Duplodnaviria</taxon>
        <taxon>Heunggongvirae</taxon>
        <taxon>Uroviricota</taxon>
        <taxon>Caudoviricetes</taxon>
        <taxon>Zierdtviridae</taxon>
        <taxon>Emilbogenvirinae</taxon>
        <taxon>Kablunavirus</taxon>
        <taxon>Kablunavirus kabluna</taxon>
    </lineage>
</organism>
<evidence type="ECO:0000256" key="1">
    <source>
        <dbReference type="SAM" id="MobiDB-lite"/>
    </source>
</evidence>
<evidence type="ECO:0000313" key="2">
    <source>
        <dbReference type="EMBL" id="ATN89554.1"/>
    </source>
</evidence>
<proteinExistence type="predicted"/>
<feature type="compositionally biased region" description="Basic and acidic residues" evidence="1">
    <location>
        <begin position="84"/>
        <end position="95"/>
    </location>
</feature>
<dbReference type="Proteomes" id="UP000229692">
    <property type="component" value="Segment"/>
</dbReference>
<keyword evidence="3" id="KW-1185">Reference proteome</keyword>
<gene>
    <name evidence="2" type="ORF">SEA_KABLUNA_33</name>
</gene>
<accession>A0A2D1GCZ5</accession>
<name>A0A2D1GCZ5_9CAUD</name>
<reference evidence="2 3" key="1">
    <citation type="submission" date="2017-09" db="EMBL/GenBank/DDBJ databases">
        <authorList>
            <person name="Pope W.H."/>
            <person name="Garlena R.A."/>
            <person name="Russell D.A."/>
            <person name="Jacobs-Sera D."/>
            <person name="Hatfull G.F."/>
        </authorList>
    </citation>
    <scope>NUCLEOTIDE SEQUENCE [LARGE SCALE GENOMIC DNA]</scope>
</reference>
<protein>
    <recommendedName>
        <fullName evidence="4">Head-to-tail connector protein</fullName>
    </recommendedName>
</protein>
<evidence type="ECO:0000313" key="3">
    <source>
        <dbReference type="Proteomes" id="UP000229692"/>
    </source>
</evidence>
<dbReference type="EMBL" id="MF919510">
    <property type="protein sequence ID" value="ATN89554.1"/>
    <property type="molecule type" value="Genomic_DNA"/>
</dbReference>
<sequence length="152" mass="16248">MAKLKTYVWLEDPDGDTPGALVSFGPEDTLPAWAEKKLEGKKHLFEASDAIAASAVDIPLPKDRKPEGDRDYKATGETVGREPAATEKGETQLEDREGEGDDEGESDEPPKGNASKEAWALFAGENGVPVTKGMSRDDIKAACAEAGVYNPE</sequence>
<feature type="region of interest" description="Disordered" evidence="1">
    <location>
        <begin position="52"/>
        <end position="132"/>
    </location>
</feature>